<dbReference type="SUPFAM" id="SSF53474">
    <property type="entry name" value="alpha/beta-Hydrolases"/>
    <property type="match status" value="1"/>
</dbReference>
<dbReference type="PANTHER" id="PTHR47909:SF2">
    <property type="entry name" value="GPI INOSITOL-DEACYLASE"/>
    <property type="match status" value="1"/>
</dbReference>
<keyword evidence="2" id="KW-0732">Signal</keyword>
<dbReference type="InterPro" id="IPR012908">
    <property type="entry name" value="PGAP1-ab_dom-like"/>
</dbReference>
<keyword evidence="1" id="KW-0256">Endoplasmic reticulum</keyword>
<comment type="subcellular location">
    <subcellularLocation>
        <location evidence="1">Endoplasmic reticulum membrane</location>
    </subcellularLocation>
</comment>
<gene>
    <name evidence="4" type="ORF">HPHI1048_LOCUS19552</name>
</gene>
<reference evidence="4" key="1">
    <citation type="submission" date="2021-01" db="EMBL/GenBank/DDBJ databases">
        <authorList>
            <person name="Corre E."/>
            <person name="Pelletier E."/>
            <person name="Niang G."/>
            <person name="Scheremetjew M."/>
            <person name="Finn R."/>
            <person name="Kale V."/>
            <person name="Holt S."/>
            <person name="Cochrane G."/>
            <person name="Meng A."/>
            <person name="Brown T."/>
            <person name="Cohen L."/>
        </authorList>
    </citation>
    <scope>NUCLEOTIDE SEQUENCE</scope>
    <source>
        <strain evidence="4">CCMP325</strain>
    </source>
</reference>
<proteinExistence type="inferred from homology"/>
<dbReference type="EMBL" id="HBEO01028891">
    <property type="protein sequence ID" value="CAD8500825.1"/>
    <property type="molecule type" value="Transcribed_RNA"/>
</dbReference>
<evidence type="ECO:0000256" key="1">
    <source>
        <dbReference type="RuleBase" id="RU365011"/>
    </source>
</evidence>
<evidence type="ECO:0000313" key="4">
    <source>
        <dbReference type="EMBL" id="CAD8500825.1"/>
    </source>
</evidence>
<dbReference type="GO" id="GO:0015031">
    <property type="term" value="P:protein transport"/>
    <property type="evidence" value="ECO:0007669"/>
    <property type="project" value="UniProtKB-KW"/>
</dbReference>
<dbReference type="GO" id="GO:0005789">
    <property type="term" value="C:endoplasmic reticulum membrane"/>
    <property type="evidence" value="ECO:0007669"/>
    <property type="project" value="UniProtKB-SubCell"/>
</dbReference>
<dbReference type="Pfam" id="PF07819">
    <property type="entry name" value="PGAP1"/>
    <property type="match status" value="1"/>
</dbReference>
<dbReference type="EC" id="3.1.-.-" evidence="1"/>
<accession>A0A7S0HT67</accession>
<keyword evidence="1" id="KW-0378">Hydrolase</keyword>
<comment type="function">
    <text evidence="1">Involved in inositol deacylation of GPI-anchored proteins which plays important roles in the quality control and ER-associated degradation of GPI-anchored proteins.</text>
</comment>
<protein>
    <recommendedName>
        <fullName evidence="1">GPI inositol-deacylase</fullName>
        <ecNumber evidence="1">3.1.-.-</ecNumber>
    </recommendedName>
</protein>
<dbReference type="GO" id="GO:0016788">
    <property type="term" value="F:hydrolase activity, acting on ester bonds"/>
    <property type="evidence" value="ECO:0007669"/>
    <property type="project" value="InterPro"/>
</dbReference>
<feature type="domain" description="GPI inositol-deacylase PGAP1-like alpha/beta" evidence="3">
    <location>
        <begin position="152"/>
        <end position="201"/>
    </location>
</feature>
<dbReference type="Gene3D" id="3.40.50.1820">
    <property type="entry name" value="alpha/beta hydrolase"/>
    <property type="match status" value="1"/>
</dbReference>
<keyword evidence="1" id="KW-0653">Protein transport</keyword>
<evidence type="ECO:0000259" key="3">
    <source>
        <dbReference type="Pfam" id="PF07819"/>
    </source>
</evidence>
<dbReference type="InterPro" id="IPR029058">
    <property type="entry name" value="AB_hydrolase_fold"/>
</dbReference>
<organism evidence="4">
    <name type="scientific">Hanusia phi</name>
    <dbReference type="NCBI Taxonomy" id="3032"/>
    <lineage>
        <taxon>Eukaryota</taxon>
        <taxon>Cryptophyceae</taxon>
        <taxon>Pyrenomonadales</taxon>
        <taxon>Geminigeraceae</taxon>
        <taxon>Hanusia</taxon>
    </lineage>
</organism>
<feature type="chain" id="PRO_5030616148" description="GPI inositol-deacylase" evidence="2">
    <location>
        <begin position="29"/>
        <end position="347"/>
    </location>
</feature>
<keyword evidence="1" id="KW-0472">Membrane</keyword>
<dbReference type="PANTHER" id="PTHR47909">
    <property type="entry name" value="ALPHA/BETA-HYDROLASES SUPERFAMILY PROTEIN"/>
    <property type="match status" value="1"/>
</dbReference>
<feature type="signal peptide" evidence="2">
    <location>
        <begin position="1"/>
        <end position="28"/>
    </location>
</feature>
<keyword evidence="1" id="KW-0813">Transport</keyword>
<evidence type="ECO:0000256" key="2">
    <source>
        <dbReference type="SAM" id="SignalP"/>
    </source>
</evidence>
<sequence>MAIGNMRLFPKLLLSCTILLLQTEIVDAFKPCQLPLVGRNHFQKATPSLYAQLETSSQSQSIQGVDLKHLKPVILCPAQFGTQSDYEDLRKTLQERGFNLYPAPLARFDWLKIVPSTLTKEFFTASLRPSKTLGFFYSALDRAFEQVDKDYGPDVEVSVLGHSIGGWVARSYIAEVLGEEKARRRVRSLVTLGTPHNPPPKDSIVSAVDQTRGLLTYINENFPNGFPLDASAVTCVAGKGTVTPKAPMDVITNFGEKLWDETQRRSKLLEEIVALASYFPLSGKAFETEGDGLIPVDIAVLAECRSVIIDNCNHAAFVPTPGKSLRLPETYEWYGTESAVDQWIQYL</sequence>
<name>A0A7S0HT67_9CRYP</name>
<dbReference type="AlphaFoldDB" id="A0A7S0HT67"/>
<comment type="similarity">
    <text evidence="1">Belongs to the GPI inositol-deacylase family.</text>
</comment>